<accession>A0ABT6H2I0</accession>
<gene>
    <name evidence="2" type="ORF">P6P90_02875</name>
</gene>
<keyword evidence="3" id="KW-1185">Reference proteome</keyword>
<dbReference type="Pfam" id="PF05437">
    <property type="entry name" value="AzlD"/>
    <property type="match status" value="1"/>
</dbReference>
<sequence length="100" mass="10965">MEIRWEVIIIILGAAIVTALPRVLPLVLLSKVSLSSKVQKWLRYIPIAVLSALLTQTLVLQQGESAEWIAAAVSLGVAYLTRSLLWTVVTGIVVIMCLRL</sequence>
<proteinExistence type="predicted"/>
<feature type="transmembrane region" description="Helical" evidence="1">
    <location>
        <begin position="6"/>
        <end position="29"/>
    </location>
</feature>
<keyword evidence="1" id="KW-1133">Transmembrane helix</keyword>
<feature type="transmembrane region" description="Helical" evidence="1">
    <location>
        <begin position="79"/>
        <end position="98"/>
    </location>
</feature>
<keyword evidence="1" id="KW-0472">Membrane</keyword>
<dbReference type="EMBL" id="JARULN010000001">
    <property type="protein sequence ID" value="MDG5752944.1"/>
    <property type="molecule type" value="Genomic_DNA"/>
</dbReference>
<evidence type="ECO:0000313" key="2">
    <source>
        <dbReference type="EMBL" id="MDG5752944.1"/>
    </source>
</evidence>
<organism evidence="2 3">
    <name type="scientific">Ectobacillus antri</name>
    <dbReference type="NCBI Taxonomy" id="2486280"/>
    <lineage>
        <taxon>Bacteria</taxon>
        <taxon>Bacillati</taxon>
        <taxon>Bacillota</taxon>
        <taxon>Bacilli</taxon>
        <taxon>Bacillales</taxon>
        <taxon>Bacillaceae</taxon>
        <taxon>Ectobacillus</taxon>
    </lineage>
</organism>
<reference evidence="2 3" key="1">
    <citation type="submission" date="2023-04" db="EMBL/GenBank/DDBJ databases">
        <title>Ectobacillus antri isolated from activated sludge.</title>
        <authorList>
            <person name="Yan P."/>
            <person name="Liu X."/>
        </authorList>
    </citation>
    <scope>NUCLEOTIDE SEQUENCE [LARGE SCALE GENOMIC DNA]</scope>
    <source>
        <strain evidence="2 3">C18H</strain>
    </source>
</reference>
<dbReference type="RefSeq" id="WP_124564564.1">
    <property type="nucleotide sequence ID" value="NZ_JARRRY010000001.1"/>
</dbReference>
<evidence type="ECO:0000313" key="3">
    <source>
        <dbReference type="Proteomes" id="UP001218246"/>
    </source>
</evidence>
<protein>
    <submittedName>
        <fullName evidence="2">AzlD domain-containing protein</fullName>
    </submittedName>
</protein>
<dbReference type="InterPro" id="IPR008407">
    <property type="entry name" value="Brnchd-chn_aa_trnsp_AzlD"/>
</dbReference>
<feature type="transmembrane region" description="Helical" evidence="1">
    <location>
        <begin position="41"/>
        <end position="59"/>
    </location>
</feature>
<comment type="caution">
    <text evidence="2">The sequence shown here is derived from an EMBL/GenBank/DDBJ whole genome shotgun (WGS) entry which is preliminary data.</text>
</comment>
<keyword evidence="1" id="KW-0812">Transmembrane</keyword>
<evidence type="ECO:0000256" key="1">
    <source>
        <dbReference type="SAM" id="Phobius"/>
    </source>
</evidence>
<name>A0ABT6H2I0_9BACI</name>
<dbReference type="Proteomes" id="UP001218246">
    <property type="component" value="Unassembled WGS sequence"/>
</dbReference>